<comment type="similarity">
    <text evidence="1">Belongs to the type-I restriction system S methylase family.</text>
</comment>
<evidence type="ECO:0000259" key="4">
    <source>
        <dbReference type="Pfam" id="PF01420"/>
    </source>
</evidence>
<proteinExistence type="inferred from homology"/>
<evidence type="ECO:0000256" key="3">
    <source>
        <dbReference type="ARBA" id="ARBA00023125"/>
    </source>
</evidence>
<gene>
    <name evidence="5" type="ORF">D8887_10165</name>
</gene>
<evidence type="ECO:0000256" key="1">
    <source>
        <dbReference type="ARBA" id="ARBA00010923"/>
    </source>
</evidence>
<dbReference type="PANTHER" id="PTHR30408:SF12">
    <property type="entry name" value="TYPE I RESTRICTION ENZYME MJAVIII SPECIFICITY SUBUNIT"/>
    <property type="match status" value="1"/>
</dbReference>
<organism evidence="5 6">
    <name type="scientific">Streptococcus sanguinis</name>
    <dbReference type="NCBI Taxonomy" id="1305"/>
    <lineage>
        <taxon>Bacteria</taxon>
        <taxon>Bacillati</taxon>
        <taxon>Bacillota</taxon>
        <taxon>Bacilli</taxon>
        <taxon>Lactobacillales</taxon>
        <taxon>Streptococcaceae</taxon>
        <taxon>Streptococcus</taxon>
    </lineage>
</organism>
<dbReference type="SUPFAM" id="SSF116734">
    <property type="entry name" value="DNA methylase specificity domain"/>
    <property type="match status" value="2"/>
</dbReference>
<dbReference type="InterPro" id="IPR000055">
    <property type="entry name" value="Restrct_endonuc_typeI_TRD"/>
</dbReference>
<dbReference type="Proteomes" id="UP000269317">
    <property type="component" value="Unassembled WGS sequence"/>
</dbReference>
<keyword evidence="3" id="KW-0238">DNA-binding</keyword>
<dbReference type="Gene3D" id="3.90.220.20">
    <property type="entry name" value="DNA methylase specificity domains"/>
    <property type="match status" value="2"/>
</dbReference>
<dbReference type="GO" id="GO:0003677">
    <property type="term" value="F:DNA binding"/>
    <property type="evidence" value="ECO:0007669"/>
    <property type="project" value="UniProtKB-KW"/>
</dbReference>
<dbReference type="AlphaFoldDB" id="A0A427Z5L6"/>
<evidence type="ECO:0000256" key="2">
    <source>
        <dbReference type="ARBA" id="ARBA00022747"/>
    </source>
</evidence>
<dbReference type="Pfam" id="PF01420">
    <property type="entry name" value="Methylase_S"/>
    <property type="match status" value="2"/>
</dbReference>
<sequence>MSEVVKLEDLCLPDQIGKYGIPAVAEDFNEEKVRYLRITDIDDFGNLLEDDKKSVSSPEIEKYILKEGDIVFARTGNSTGRTYYHEEKNGKLAFAGFLIKFSLDKSKVDPKYLKYFTISKPYKQWVDNLSNGSTRGNINAKTFAECPIILPSREQQDYLVRVLSSFEEKIQINNQINQELEAMAKTLYDYWFVQFDFSDQNGKPYKSSGGKMVYHPELKREIPEGWGVEKLSKIANITMGQSPKGSSYNEVGEGLLFFQGSTDFGWRFPMARQYTTEPSRMAEEDDILLSVRAPVGTLNIADTRCCIGRGLAAINSKIGANSYIFNVMQDFKKLFDLRNSVGTTFGSITKDDLYNLKIIYPPNELLMNFDQLVKSFDREIKNRSRQNQELTQLRDWLLPMLMNGQVKVE</sequence>
<dbReference type="CDD" id="cd17521">
    <property type="entry name" value="RMtype1_S_Sau13435ORF2165P_TRD2-CR2_like"/>
    <property type="match status" value="1"/>
</dbReference>
<dbReference type="PANTHER" id="PTHR30408">
    <property type="entry name" value="TYPE-1 RESTRICTION ENZYME ECOKI SPECIFICITY PROTEIN"/>
    <property type="match status" value="1"/>
</dbReference>
<keyword evidence="2" id="KW-0680">Restriction system</keyword>
<evidence type="ECO:0000313" key="5">
    <source>
        <dbReference type="EMBL" id="RSI07949.1"/>
    </source>
</evidence>
<name>A0A427Z5L6_STRSA</name>
<reference evidence="5 6" key="1">
    <citation type="submission" date="2018-11" db="EMBL/GenBank/DDBJ databases">
        <title>Species Designations Belie Phenotypic and Genotypic Heterogeneity in Oral Streptococci.</title>
        <authorList>
            <person name="Velsko I."/>
        </authorList>
    </citation>
    <scope>NUCLEOTIDE SEQUENCE [LARGE SCALE GENOMIC DNA]</scope>
    <source>
        <strain evidence="5 6">KLC03</strain>
    </source>
</reference>
<feature type="domain" description="Type I restriction modification DNA specificity" evidence="4">
    <location>
        <begin position="223"/>
        <end position="378"/>
    </location>
</feature>
<dbReference type="EMBL" id="RJML01000009">
    <property type="protein sequence ID" value="RSI07949.1"/>
    <property type="molecule type" value="Genomic_DNA"/>
</dbReference>
<dbReference type="InterPro" id="IPR052021">
    <property type="entry name" value="Type-I_RS_S_subunit"/>
</dbReference>
<dbReference type="InterPro" id="IPR044946">
    <property type="entry name" value="Restrct_endonuc_typeI_TRD_sf"/>
</dbReference>
<accession>A0A427Z5L6</accession>
<protein>
    <submittedName>
        <fullName evidence="5">EcoKI restriction-modification system protein HsdS</fullName>
    </submittedName>
</protein>
<comment type="caution">
    <text evidence="5">The sequence shown here is derived from an EMBL/GenBank/DDBJ whole genome shotgun (WGS) entry which is preliminary data.</text>
</comment>
<dbReference type="RefSeq" id="WP_125341594.1">
    <property type="nucleotide sequence ID" value="NZ_CP076614.1"/>
</dbReference>
<evidence type="ECO:0000313" key="6">
    <source>
        <dbReference type="Proteomes" id="UP000269317"/>
    </source>
</evidence>
<feature type="domain" description="Type I restriction modification DNA specificity" evidence="4">
    <location>
        <begin position="3"/>
        <end position="182"/>
    </location>
</feature>
<dbReference type="CDD" id="cd17495">
    <property type="entry name" value="RMtype1_S_Cep9333ORF4827P-TRD2-CR2_like"/>
    <property type="match status" value="1"/>
</dbReference>
<dbReference type="GO" id="GO:0009307">
    <property type="term" value="P:DNA restriction-modification system"/>
    <property type="evidence" value="ECO:0007669"/>
    <property type="project" value="UniProtKB-KW"/>
</dbReference>